<protein>
    <submittedName>
        <fullName evidence="1">Uncharacterized protein</fullName>
    </submittedName>
</protein>
<dbReference type="AlphaFoldDB" id="A0A7L4ZNG4"/>
<proteinExistence type="predicted"/>
<dbReference type="RefSeq" id="WP_160130607.1">
    <property type="nucleotide sequence ID" value="NZ_CP019288.1"/>
</dbReference>
<organism evidence="1 2">
    <name type="scientific">Kordia antarctica</name>
    <dbReference type="NCBI Taxonomy" id="1218801"/>
    <lineage>
        <taxon>Bacteria</taxon>
        <taxon>Pseudomonadati</taxon>
        <taxon>Bacteroidota</taxon>
        <taxon>Flavobacteriia</taxon>
        <taxon>Flavobacteriales</taxon>
        <taxon>Flavobacteriaceae</taxon>
        <taxon>Kordia</taxon>
    </lineage>
</organism>
<name>A0A7L4ZNG4_9FLAO</name>
<keyword evidence="2" id="KW-1185">Reference proteome</keyword>
<accession>A0A7L4ZNG4</accession>
<dbReference type="OrthoDB" id="4084178at2"/>
<sequence>MFNFIPFDRYLVSMPESDKLGGFYDEKGGGFYYFNLMAFTTLLNIEIVGCEKLVVAELLRNYIHDCIHFSTYRTFRLVDDGKNNFTIYREQYGINYRNQYGDSYSSKDLSKSIPKAINLNLLMDGVNAVYTSYIIDSIFKKDSFKTKNLLNKEILLDLTKLKISNFQLFDSCPIMFYNEVINPCKEFINYWGGFPFICICLKAMFGGEPNLLNEYYEYKTQDKNYWINNFKQANFKI</sequence>
<dbReference type="KEGG" id="kan:IMCC3317_34240"/>
<evidence type="ECO:0000313" key="2">
    <source>
        <dbReference type="Proteomes" id="UP000464657"/>
    </source>
</evidence>
<gene>
    <name evidence="1" type="ORF">IMCC3317_34240</name>
</gene>
<reference evidence="1 2" key="1">
    <citation type="journal article" date="2013" name="Int. J. Syst. Evol. Microbiol.">
        <title>Kordia antarctica sp. nov., isolated from Antarctic seawater.</title>
        <authorList>
            <person name="Baek K."/>
            <person name="Choi A."/>
            <person name="Kang I."/>
            <person name="Lee K."/>
            <person name="Cho J.C."/>
        </authorList>
    </citation>
    <scope>NUCLEOTIDE SEQUENCE [LARGE SCALE GENOMIC DNA]</scope>
    <source>
        <strain evidence="1 2">IMCC3317</strain>
    </source>
</reference>
<dbReference type="EMBL" id="CP019288">
    <property type="protein sequence ID" value="QHI38040.1"/>
    <property type="molecule type" value="Genomic_DNA"/>
</dbReference>
<dbReference type="Proteomes" id="UP000464657">
    <property type="component" value="Chromosome"/>
</dbReference>
<evidence type="ECO:0000313" key="1">
    <source>
        <dbReference type="EMBL" id="QHI38040.1"/>
    </source>
</evidence>